<reference evidence="1 2" key="1">
    <citation type="submission" date="2019-09" db="EMBL/GenBank/DDBJ databases">
        <title>Draft genome of the ectomycorrhizal ascomycete Sphaerosporella brunnea.</title>
        <authorList>
            <consortium name="DOE Joint Genome Institute"/>
            <person name="Benucci G.M."/>
            <person name="Marozzi G."/>
            <person name="Antonielli L."/>
            <person name="Sanchez S."/>
            <person name="Marco P."/>
            <person name="Wang X."/>
            <person name="Falini L.B."/>
            <person name="Barry K."/>
            <person name="Haridas S."/>
            <person name="Lipzen A."/>
            <person name="Labutti K."/>
            <person name="Grigoriev I.V."/>
            <person name="Murat C."/>
            <person name="Martin F."/>
            <person name="Albertini E."/>
            <person name="Donnini D."/>
            <person name="Bonito G."/>
        </authorList>
    </citation>
    <scope>NUCLEOTIDE SEQUENCE [LARGE SCALE GENOMIC DNA]</scope>
    <source>
        <strain evidence="1 2">Sb_GMNB300</strain>
    </source>
</reference>
<accession>A0A5J5F5A7</accession>
<dbReference type="InterPro" id="IPR036188">
    <property type="entry name" value="FAD/NAD-bd_sf"/>
</dbReference>
<dbReference type="EMBL" id="VXIS01000032">
    <property type="protein sequence ID" value="KAA8911723.1"/>
    <property type="molecule type" value="Genomic_DNA"/>
</dbReference>
<organism evidence="1 2">
    <name type="scientific">Sphaerosporella brunnea</name>
    <dbReference type="NCBI Taxonomy" id="1250544"/>
    <lineage>
        <taxon>Eukaryota</taxon>
        <taxon>Fungi</taxon>
        <taxon>Dikarya</taxon>
        <taxon>Ascomycota</taxon>
        <taxon>Pezizomycotina</taxon>
        <taxon>Pezizomycetes</taxon>
        <taxon>Pezizales</taxon>
        <taxon>Pyronemataceae</taxon>
        <taxon>Sphaerosporella</taxon>
    </lineage>
</organism>
<dbReference type="InParanoid" id="A0A5J5F5A7"/>
<proteinExistence type="predicted"/>
<keyword evidence="2" id="KW-1185">Reference proteome</keyword>
<gene>
    <name evidence="1" type="ORF">FN846DRAFT_391121</name>
</gene>
<dbReference type="PANTHER" id="PTHR15192:SF8">
    <property type="entry name" value="FAD_NAD(P)-BINDING DOMAIN-CONTAINING PROTEIN"/>
    <property type="match status" value="1"/>
</dbReference>
<sequence length="532" mass="58940">MPTANRRRYTSSDMSNYHRELANFRATDTVGVGNGPAALFLSYILHGNVPRYDPVTHGPHPDAVLHRKLSKFAGKSLCDILDSQKACEYLTEHFHAANLSYSSQALPVNTLLDTLMRPNADTEIGVELKSRLGWDKNPAKRVDHIVLGSAPESGGQWTEEPISANWDIGTLSYAEMFTLPGYSFPEHYKRIHKTELPELIRPTRRDVASYYASYPKAVGISSAVYCNTTVQKITRNSQGFTVRVQRRKSGDTFVIVCKHLVLATGIFTFTIPPPPIFLPLLQRPPQFPEKRPETGPILVVGSGFTAADVILSQDPYKKIIHIYKWTPSRPSPLKGCHPQAYPEYAQIYRQMKLATLAQAGANTTKKTPNGQSYNGGSDYCTRDWSATYEGFPNAQVITVSQDGQVKILTSDDEVIERTVSDLKYCAGRKGSLGYLSTDLRKEVGVVDAAWVSADTMRRRVEMDLEVAPSVFVVGSLTGDSLVRYGLGSCVYAAGKIVRDFERDRPEMEGGIDRAVGMVVDKNNKQWGGCTIC</sequence>
<dbReference type="Proteomes" id="UP000326924">
    <property type="component" value="Unassembled WGS sequence"/>
</dbReference>
<dbReference type="SUPFAM" id="SSF51905">
    <property type="entry name" value="FAD/NAD(P)-binding domain"/>
    <property type="match status" value="1"/>
</dbReference>
<dbReference type="InterPro" id="IPR029731">
    <property type="entry name" value="OSGIN1/2"/>
</dbReference>
<comment type="caution">
    <text evidence="1">The sequence shown here is derived from an EMBL/GenBank/DDBJ whole genome shotgun (WGS) entry which is preliminary data.</text>
</comment>
<evidence type="ECO:0000313" key="2">
    <source>
        <dbReference type="Proteomes" id="UP000326924"/>
    </source>
</evidence>
<dbReference type="PANTHER" id="PTHR15192">
    <property type="entry name" value="PROTEIN CBG05349"/>
    <property type="match status" value="1"/>
</dbReference>
<dbReference type="OrthoDB" id="412005at2759"/>
<protein>
    <recommendedName>
        <fullName evidence="3">L-ornithine N(5)-oxygenase</fullName>
    </recommendedName>
</protein>
<evidence type="ECO:0000313" key="1">
    <source>
        <dbReference type="EMBL" id="KAA8911723.1"/>
    </source>
</evidence>
<dbReference type="Gene3D" id="3.50.50.60">
    <property type="entry name" value="FAD/NAD(P)-binding domain"/>
    <property type="match status" value="1"/>
</dbReference>
<name>A0A5J5F5A7_9PEZI</name>
<evidence type="ECO:0008006" key="3">
    <source>
        <dbReference type="Google" id="ProtNLM"/>
    </source>
</evidence>
<dbReference type="AlphaFoldDB" id="A0A5J5F5A7"/>